<dbReference type="Proteomes" id="UP000623010">
    <property type="component" value="Unassembled WGS sequence"/>
</dbReference>
<gene>
    <name evidence="1" type="ORF">GCM10010389_16010</name>
</gene>
<sequence>MTEQKSPWVGDQVYDADAGKEGIVTDVKRDGTYILRETYSFALRWTVPNADKLTVTAPRLERLEREREA</sequence>
<organism evidence="1 2">
    <name type="scientific">Streptomyces echinoruber</name>
    <dbReference type="NCBI Taxonomy" id="68898"/>
    <lineage>
        <taxon>Bacteria</taxon>
        <taxon>Bacillati</taxon>
        <taxon>Actinomycetota</taxon>
        <taxon>Actinomycetes</taxon>
        <taxon>Kitasatosporales</taxon>
        <taxon>Streptomycetaceae</taxon>
        <taxon>Streptomyces</taxon>
    </lineage>
</organism>
<dbReference type="EMBL" id="BMWH01000004">
    <property type="protein sequence ID" value="GGZ79196.1"/>
    <property type="molecule type" value="Genomic_DNA"/>
</dbReference>
<evidence type="ECO:0000313" key="2">
    <source>
        <dbReference type="Proteomes" id="UP000623010"/>
    </source>
</evidence>
<keyword evidence="2" id="KW-1185">Reference proteome</keyword>
<accession>A0A918R1U7</accession>
<reference evidence="1" key="1">
    <citation type="journal article" date="2014" name="Int. J. Syst. Evol. Microbiol.">
        <title>Complete genome sequence of Corynebacterium casei LMG S-19264T (=DSM 44701T), isolated from a smear-ripened cheese.</title>
        <authorList>
            <consortium name="US DOE Joint Genome Institute (JGI-PGF)"/>
            <person name="Walter F."/>
            <person name="Albersmeier A."/>
            <person name="Kalinowski J."/>
            <person name="Ruckert C."/>
        </authorList>
    </citation>
    <scope>NUCLEOTIDE SEQUENCE</scope>
    <source>
        <strain evidence="1">JCM 5016</strain>
    </source>
</reference>
<dbReference type="RefSeq" id="WP_190056626.1">
    <property type="nucleotide sequence ID" value="NZ_BMWH01000004.1"/>
</dbReference>
<evidence type="ECO:0000313" key="1">
    <source>
        <dbReference type="EMBL" id="GGZ79196.1"/>
    </source>
</evidence>
<dbReference type="AlphaFoldDB" id="A0A918R1U7"/>
<protein>
    <submittedName>
        <fullName evidence="1">Uncharacterized protein</fullName>
    </submittedName>
</protein>
<reference evidence="1" key="2">
    <citation type="submission" date="2020-09" db="EMBL/GenBank/DDBJ databases">
        <authorList>
            <person name="Sun Q."/>
            <person name="Ohkuma M."/>
        </authorList>
    </citation>
    <scope>NUCLEOTIDE SEQUENCE</scope>
    <source>
        <strain evidence="1">JCM 5016</strain>
    </source>
</reference>
<name>A0A918R1U7_9ACTN</name>
<proteinExistence type="predicted"/>
<comment type="caution">
    <text evidence="1">The sequence shown here is derived from an EMBL/GenBank/DDBJ whole genome shotgun (WGS) entry which is preliminary data.</text>
</comment>